<feature type="non-terminal residue" evidence="5">
    <location>
        <position position="241"/>
    </location>
</feature>
<keyword evidence="1" id="KW-0813">Transport</keyword>
<dbReference type="PROSITE" id="PS50893">
    <property type="entry name" value="ABC_TRANSPORTER_2"/>
    <property type="match status" value="1"/>
</dbReference>
<dbReference type="InterPro" id="IPR017871">
    <property type="entry name" value="ABC_transporter-like_CS"/>
</dbReference>
<keyword evidence="2" id="KW-0547">Nucleotide-binding</keyword>
<evidence type="ECO:0000259" key="4">
    <source>
        <dbReference type="PROSITE" id="PS50893"/>
    </source>
</evidence>
<evidence type="ECO:0000256" key="1">
    <source>
        <dbReference type="ARBA" id="ARBA00022448"/>
    </source>
</evidence>
<dbReference type="PANTHER" id="PTHR42939">
    <property type="entry name" value="ABC TRANSPORTER ATP-BINDING PROTEIN ALBC-RELATED"/>
    <property type="match status" value="1"/>
</dbReference>
<dbReference type="SUPFAM" id="SSF52540">
    <property type="entry name" value="P-loop containing nucleoside triphosphate hydrolases"/>
    <property type="match status" value="1"/>
</dbReference>
<dbReference type="EMBL" id="QRVV01000164">
    <property type="protein sequence ID" value="RGS66966.1"/>
    <property type="molecule type" value="Genomic_DNA"/>
</dbReference>
<dbReference type="Proteomes" id="UP000284242">
    <property type="component" value="Unassembled WGS sequence"/>
</dbReference>
<protein>
    <submittedName>
        <fullName evidence="5">ABC transporter ATP-binding protein</fullName>
    </submittedName>
</protein>
<reference evidence="5 6" key="1">
    <citation type="submission" date="2018-08" db="EMBL/GenBank/DDBJ databases">
        <title>A genome reference for cultivated species of the human gut microbiota.</title>
        <authorList>
            <person name="Zou Y."/>
            <person name="Xue W."/>
            <person name="Luo G."/>
        </authorList>
    </citation>
    <scope>NUCLEOTIDE SEQUENCE [LARGE SCALE GENOMIC DNA]</scope>
    <source>
        <strain evidence="5 6">AF21-24</strain>
    </source>
</reference>
<accession>A0A412KEE1</accession>
<name>A0A412KEE1_9FIRM</name>
<dbReference type="AlphaFoldDB" id="A0A412KEE1"/>
<sequence length="241" mass="27191">MNIVFESGKIYGIVGYNGSGKSVLLKCICGFLTLDSGEIEINGKKLKKDIDMIQDAGVIIEEPAFLKIDMIQDAGVIIEEPAFLKEYSGKRNLEFLYSIRNKLNPEVMSKAMRLVGLDENSKKKVKNYSLGMKQRLAIAQAIMENPKILLLDEPMNGLDKNGVQEIRELLLDLKKQDKTIVLVSHNQEDIRVLCDELYEIENGMLVKKKSGTILLKKIIFDIKNHSDILMIVLVDEYTGNL</sequence>
<dbReference type="PANTHER" id="PTHR42939:SF1">
    <property type="entry name" value="ABC TRANSPORTER ATP-BINDING PROTEIN ALBC-RELATED"/>
    <property type="match status" value="1"/>
</dbReference>
<comment type="caution">
    <text evidence="5">The sequence shown here is derived from an EMBL/GenBank/DDBJ whole genome shotgun (WGS) entry which is preliminary data.</text>
</comment>
<dbReference type="InterPro" id="IPR027417">
    <property type="entry name" value="P-loop_NTPase"/>
</dbReference>
<keyword evidence="3 5" id="KW-0067">ATP-binding</keyword>
<dbReference type="Gene3D" id="3.40.50.300">
    <property type="entry name" value="P-loop containing nucleotide triphosphate hydrolases"/>
    <property type="match status" value="1"/>
</dbReference>
<dbReference type="PROSITE" id="PS00211">
    <property type="entry name" value="ABC_TRANSPORTER_1"/>
    <property type="match status" value="1"/>
</dbReference>
<evidence type="ECO:0000256" key="3">
    <source>
        <dbReference type="ARBA" id="ARBA00022840"/>
    </source>
</evidence>
<dbReference type="GO" id="GO:0016887">
    <property type="term" value="F:ATP hydrolysis activity"/>
    <property type="evidence" value="ECO:0007669"/>
    <property type="project" value="InterPro"/>
</dbReference>
<dbReference type="InterPro" id="IPR051782">
    <property type="entry name" value="ABC_Transporter_VariousFunc"/>
</dbReference>
<dbReference type="InterPro" id="IPR003593">
    <property type="entry name" value="AAA+_ATPase"/>
</dbReference>
<organism evidence="5 6">
    <name type="scientific">Blautia obeum</name>
    <dbReference type="NCBI Taxonomy" id="40520"/>
    <lineage>
        <taxon>Bacteria</taxon>
        <taxon>Bacillati</taxon>
        <taxon>Bacillota</taxon>
        <taxon>Clostridia</taxon>
        <taxon>Lachnospirales</taxon>
        <taxon>Lachnospiraceae</taxon>
        <taxon>Blautia</taxon>
    </lineage>
</organism>
<dbReference type="GO" id="GO:0005524">
    <property type="term" value="F:ATP binding"/>
    <property type="evidence" value="ECO:0007669"/>
    <property type="project" value="UniProtKB-KW"/>
</dbReference>
<dbReference type="SMART" id="SM00382">
    <property type="entry name" value="AAA"/>
    <property type="match status" value="1"/>
</dbReference>
<dbReference type="InterPro" id="IPR003439">
    <property type="entry name" value="ABC_transporter-like_ATP-bd"/>
</dbReference>
<gene>
    <name evidence="5" type="ORF">DWX77_16790</name>
</gene>
<feature type="domain" description="ABC transporter" evidence="4">
    <location>
        <begin position="1"/>
        <end position="227"/>
    </location>
</feature>
<proteinExistence type="predicted"/>
<evidence type="ECO:0000313" key="5">
    <source>
        <dbReference type="EMBL" id="RGS66966.1"/>
    </source>
</evidence>
<evidence type="ECO:0000256" key="2">
    <source>
        <dbReference type="ARBA" id="ARBA00022741"/>
    </source>
</evidence>
<dbReference type="Pfam" id="PF00005">
    <property type="entry name" value="ABC_tran"/>
    <property type="match status" value="1"/>
</dbReference>
<evidence type="ECO:0000313" key="6">
    <source>
        <dbReference type="Proteomes" id="UP000284242"/>
    </source>
</evidence>